<dbReference type="GO" id="GO:0016787">
    <property type="term" value="F:hydrolase activity"/>
    <property type="evidence" value="ECO:0007669"/>
    <property type="project" value="InterPro"/>
</dbReference>
<organism evidence="3 4">
    <name type="scientific">Amycolatopsis taiwanensis</name>
    <dbReference type="NCBI Taxonomy" id="342230"/>
    <lineage>
        <taxon>Bacteria</taxon>
        <taxon>Bacillati</taxon>
        <taxon>Actinomycetota</taxon>
        <taxon>Actinomycetes</taxon>
        <taxon>Pseudonocardiales</taxon>
        <taxon>Pseudonocardiaceae</taxon>
        <taxon>Amycolatopsis</taxon>
    </lineage>
</organism>
<dbReference type="Proteomes" id="UP001165136">
    <property type="component" value="Unassembled WGS sequence"/>
</dbReference>
<comment type="caution">
    <text evidence="3">The sequence shown here is derived from an EMBL/GenBank/DDBJ whole genome shotgun (WGS) entry which is preliminary data.</text>
</comment>
<dbReference type="Pfam" id="PF01738">
    <property type="entry name" value="DLH"/>
    <property type="match status" value="1"/>
</dbReference>
<evidence type="ECO:0000259" key="2">
    <source>
        <dbReference type="Pfam" id="PF01738"/>
    </source>
</evidence>
<accession>A0A9W6QV68</accession>
<dbReference type="AlphaFoldDB" id="A0A9W6QV68"/>
<evidence type="ECO:0000256" key="1">
    <source>
        <dbReference type="ARBA" id="ARBA00008645"/>
    </source>
</evidence>
<proteinExistence type="inferred from homology"/>
<keyword evidence="4" id="KW-1185">Reference proteome</keyword>
<comment type="similarity">
    <text evidence="1">Belongs to the AB hydrolase superfamily.</text>
</comment>
<dbReference type="InterPro" id="IPR050261">
    <property type="entry name" value="FrsA_esterase"/>
</dbReference>
<dbReference type="Gene3D" id="3.40.50.1820">
    <property type="entry name" value="alpha/beta hydrolase"/>
    <property type="match status" value="1"/>
</dbReference>
<feature type="domain" description="Dienelactone hydrolase" evidence="2">
    <location>
        <begin position="46"/>
        <end position="250"/>
    </location>
</feature>
<reference evidence="3" key="1">
    <citation type="submission" date="2023-03" db="EMBL/GenBank/DDBJ databases">
        <title>Amycolatopsis taiwanensis NBRC 103393.</title>
        <authorList>
            <person name="Ichikawa N."/>
            <person name="Sato H."/>
            <person name="Tonouchi N."/>
        </authorList>
    </citation>
    <scope>NUCLEOTIDE SEQUENCE</scope>
    <source>
        <strain evidence="3">NBRC 103393</strain>
    </source>
</reference>
<name>A0A9W6QV68_9PSEU</name>
<sequence>MSEPLANRVQAMTTLKSTLVDDIPVAWCSPIEPRAAGPRLALWQPPFGMDKAAMEPYLRELAEAGFTAVSVDPWQHGERAADETGEERFARVFAAFRRGMWPILGRTVLDCMRVPDWAEEELGAGREAVAGGMSLGGDTAVALAGADARVRRVAAIVATPDWTRPGMRDVFDPSREIDQGEAGPTAQWFHDHLCPMKRLDAFAAHAPAIAFELGADDTHVPPEAAARFRDALAATPATVRITHHPGDHSAAIRTPDPWRNSLEWLTSTED</sequence>
<dbReference type="InterPro" id="IPR029058">
    <property type="entry name" value="AB_hydrolase_fold"/>
</dbReference>
<dbReference type="PANTHER" id="PTHR22946:SF0">
    <property type="entry name" value="DIENELACTONE HYDROLASE DOMAIN-CONTAINING PROTEIN"/>
    <property type="match status" value="1"/>
</dbReference>
<gene>
    <name evidence="3" type="ORF">Atai01_12500</name>
</gene>
<protein>
    <recommendedName>
        <fullName evidence="2">Dienelactone hydrolase domain-containing protein</fullName>
    </recommendedName>
</protein>
<dbReference type="EMBL" id="BSTI01000002">
    <property type="protein sequence ID" value="GLY64631.1"/>
    <property type="molecule type" value="Genomic_DNA"/>
</dbReference>
<evidence type="ECO:0000313" key="4">
    <source>
        <dbReference type="Proteomes" id="UP001165136"/>
    </source>
</evidence>
<dbReference type="PANTHER" id="PTHR22946">
    <property type="entry name" value="DIENELACTONE HYDROLASE DOMAIN-CONTAINING PROTEIN-RELATED"/>
    <property type="match status" value="1"/>
</dbReference>
<dbReference type="InterPro" id="IPR002925">
    <property type="entry name" value="Dienelactn_hydro"/>
</dbReference>
<evidence type="ECO:0000313" key="3">
    <source>
        <dbReference type="EMBL" id="GLY64631.1"/>
    </source>
</evidence>
<dbReference type="SUPFAM" id="SSF53474">
    <property type="entry name" value="alpha/beta-Hydrolases"/>
    <property type="match status" value="1"/>
</dbReference>